<dbReference type="Proteomes" id="UP001500962">
    <property type="component" value="Unassembled WGS sequence"/>
</dbReference>
<reference evidence="2" key="3">
    <citation type="submission" date="2023-12" db="EMBL/GenBank/DDBJ databases">
        <authorList>
            <person name="Sun Q."/>
            <person name="Inoue M."/>
        </authorList>
    </citation>
    <scope>NUCLEOTIDE SEQUENCE</scope>
    <source>
        <strain evidence="2">JCM 12289</strain>
    </source>
</reference>
<dbReference type="AlphaFoldDB" id="A0AAV3SI97"/>
<protein>
    <recommendedName>
        <fullName evidence="1">DUF7988 domain-containing protein</fullName>
    </recommendedName>
</protein>
<evidence type="ECO:0000313" key="3">
    <source>
        <dbReference type="EMBL" id="UOO93922.1"/>
    </source>
</evidence>
<evidence type="ECO:0000313" key="4">
    <source>
        <dbReference type="Proteomes" id="UP000830542"/>
    </source>
</evidence>
<dbReference type="EMBL" id="CP095005">
    <property type="protein sequence ID" value="UOO93922.1"/>
    <property type="molecule type" value="Genomic_DNA"/>
</dbReference>
<dbReference type="Proteomes" id="UP000830542">
    <property type="component" value="Chromosome"/>
</dbReference>
<reference evidence="2" key="1">
    <citation type="journal article" date="2014" name="Int. J. Syst. Evol. Microbiol.">
        <title>Complete genome sequence of Corynebacterium casei LMG S-19264T (=DSM 44701T), isolated from a smear-ripened cheese.</title>
        <authorList>
            <consortium name="US DOE Joint Genome Institute (JGI-PGF)"/>
            <person name="Walter F."/>
            <person name="Albersmeier A."/>
            <person name="Kalinowski J."/>
            <person name="Ruckert C."/>
        </authorList>
    </citation>
    <scope>NUCLEOTIDE SEQUENCE</scope>
    <source>
        <strain evidence="2">JCM 12289</strain>
    </source>
</reference>
<dbReference type="GeneID" id="71761789"/>
<dbReference type="EMBL" id="BAAADN010000030">
    <property type="protein sequence ID" value="GAA0463570.1"/>
    <property type="molecule type" value="Genomic_DNA"/>
</dbReference>
<proteinExistence type="predicted"/>
<dbReference type="RefSeq" id="WP_244698609.1">
    <property type="nucleotide sequence ID" value="NZ_BAAADN010000030.1"/>
</dbReference>
<organism evidence="2 5">
    <name type="scientific">Halococcus dombrowskii</name>
    <dbReference type="NCBI Taxonomy" id="179637"/>
    <lineage>
        <taxon>Archaea</taxon>
        <taxon>Methanobacteriati</taxon>
        <taxon>Methanobacteriota</taxon>
        <taxon>Stenosarchaea group</taxon>
        <taxon>Halobacteria</taxon>
        <taxon>Halobacteriales</taxon>
        <taxon>Halococcaceae</taxon>
        <taxon>Halococcus</taxon>
    </lineage>
</organism>
<reference evidence="3" key="2">
    <citation type="submission" date="2022-04" db="EMBL/GenBank/DDBJ databases">
        <title>Sequencing and genomic assembly of Halococcus dombrowskii.</title>
        <authorList>
            <person name="Lim S.W."/>
            <person name="MacLea K.S."/>
        </authorList>
    </citation>
    <scope>NUCLEOTIDE SEQUENCE</scope>
    <source>
        <strain evidence="3">H4</strain>
    </source>
</reference>
<keyword evidence="4" id="KW-1185">Reference proteome</keyword>
<evidence type="ECO:0000313" key="5">
    <source>
        <dbReference type="Proteomes" id="UP001500962"/>
    </source>
</evidence>
<feature type="domain" description="DUF7988" evidence="1">
    <location>
        <begin position="6"/>
        <end position="136"/>
    </location>
</feature>
<dbReference type="KEGG" id="hdo:MUK72_08035"/>
<dbReference type="Pfam" id="PF25950">
    <property type="entry name" value="DUF7988"/>
    <property type="match status" value="1"/>
</dbReference>
<evidence type="ECO:0000313" key="2">
    <source>
        <dbReference type="EMBL" id="GAA0463570.1"/>
    </source>
</evidence>
<dbReference type="InterPro" id="IPR058294">
    <property type="entry name" value="DUF7988"/>
</dbReference>
<evidence type="ECO:0000259" key="1">
    <source>
        <dbReference type="Pfam" id="PF25950"/>
    </source>
</evidence>
<sequence length="139" mass="14919">MNREQAVHGAVLDDHGSLLETILDCADEVVASWDNEGTTERRHVVEPFKNALADRDVTGRLPALLVDAVAALGEELPAEPVAAPPYLTVTSVGPVLRATLADARLVMTIRVFAIERDPTRYVRGAATPAEALIVALKSR</sequence>
<name>A0AAV3SI97_HALDO</name>
<accession>A0AAV3SI97</accession>
<gene>
    <name evidence="2" type="ORF">GCM10008985_20460</name>
    <name evidence="3" type="ORF">MUK72_08035</name>
</gene>